<feature type="compositionally biased region" description="Basic and acidic residues" evidence="1">
    <location>
        <begin position="113"/>
        <end position="123"/>
    </location>
</feature>
<organism evidence="2 3">
    <name type="scientific">Fraxinus pennsylvanica</name>
    <dbReference type="NCBI Taxonomy" id="56036"/>
    <lineage>
        <taxon>Eukaryota</taxon>
        <taxon>Viridiplantae</taxon>
        <taxon>Streptophyta</taxon>
        <taxon>Embryophyta</taxon>
        <taxon>Tracheophyta</taxon>
        <taxon>Spermatophyta</taxon>
        <taxon>Magnoliopsida</taxon>
        <taxon>eudicotyledons</taxon>
        <taxon>Gunneridae</taxon>
        <taxon>Pentapetalae</taxon>
        <taxon>asterids</taxon>
        <taxon>lamiids</taxon>
        <taxon>Lamiales</taxon>
        <taxon>Oleaceae</taxon>
        <taxon>Oleeae</taxon>
        <taxon>Fraxinus</taxon>
    </lineage>
</organism>
<feature type="compositionally biased region" description="Basic and acidic residues" evidence="1">
    <location>
        <begin position="150"/>
        <end position="160"/>
    </location>
</feature>
<dbReference type="Proteomes" id="UP000834106">
    <property type="component" value="Chromosome 1"/>
</dbReference>
<feature type="compositionally biased region" description="Polar residues" evidence="1">
    <location>
        <begin position="574"/>
        <end position="583"/>
    </location>
</feature>
<feature type="compositionally biased region" description="Basic and acidic residues" evidence="1">
    <location>
        <begin position="1"/>
        <end position="13"/>
    </location>
</feature>
<feature type="region of interest" description="Disordered" evidence="1">
    <location>
        <begin position="487"/>
        <end position="583"/>
    </location>
</feature>
<feature type="region of interest" description="Disordered" evidence="1">
    <location>
        <begin position="150"/>
        <end position="194"/>
    </location>
</feature>
<dbReference type="PANTHER" id="PTHR34805:SF1">
    <property type="entry name" value="PROTEIN MODIFIER OF SNC1 1"/>
    <property type="match status" value="1"/>
</dbReference>
<evidence type="ECO:0000256" key="1">
    <source>
        <dbReference type="SAM" id="MobiDB-lite"/>
    </source>
</evidence>
<evidence type="ECO:0000313" key="3">
    <source>
        <dbReference type="Proteomes" id="UP000834106"/>
    </source>
</evidence>
<keyword evidence="3" id="KW-1185">Reference proteome</keyword>
<feature type="compositionally biased region" description="Polar residues" evidence="1">
    <location>
        <begin position="100"/>
        <end position="111"/>
    </location>
</feature>
<accession>A0AAD1YQQ2</accession>
<protein>
    <submittedName>
        <fullName evidence="2">Uncharacterized protein</fullName>
    </submittedName>
</protein>
<dbReference type="EMBL" id="OU503036">
    <property type="protein sequence ID" value="CAI9754638.1"/>
    <property type="molecule type" value="Genomic_DNA"/>
</dbReference>
<dbReference type="AlphaFoldDB" id="A0AAD1YQQ2"/>
<gene>
    <name evidence="2" type="ORF">FPE_LOCUS2069</name>
</gene>
<feature type="compositionally biased region" description="Basic and acidic residues" evidence="1">
    <location>
        <begin position="21"/>
        <end position="37"/>
    </location>
</feature>
<dbReference type="PANTHER" id="PTHR34805">
    <property type="entry name" value="PROTEIN MODIFIER OF SNC1 1"/>
    <property type="match status" value="1"/>
</dbReference>
<feature type="region of interest" description="Disordered" evidence="1">
    <location>
        <begin position="1"/>
        <end position="123"/>
    </location>
</feature>
<feature type="region of interest" description="Disordered" evidence="1">
    <location>
        <begin position="212"/>
        <end position="232"/>
    </location>
</feature>
<feature type="compositionally biased region" description="Basic residues" evidence="1">
    <location>
        <begin position="181"/>
        <end position="191"/>
    </location>
</feature>
<evidence type="ECO:0000313" key="2">
    <source>
        <dbReference type="EMBL" id="CAI9754638.1"/>
    </source>
</evidence>
<sequence length="583" mass="64505">MVTDRASKRDHCPQRKVHVPPQDDKKSCEVDRHHPDESVTESNMADDPNVGHYQGSFRERKPATQKGRPYSLTQVPVRVGESAPAAANTTGEHDRIFSSGFRQNRNQNNCSGRGHESHGDWPSVHDSRQHNVTAFHERQWQNVHYEYLPDGHYKNSKTDRLVGSGEGSNDVASRYRERNQSHTKHGGNSHRRQVDLKFQALGPTLVLESGVVSKDTESRARESTNMSRDLPLETPWTSHLEHISHGQSSHVKQDSYNASARNAFKSTEGSVSRHKQILYIQKHNDPSQKNLNEKSALIVTGEAQKDLTDVSVNNVTLMERRKSHRISKNKQRLDEAAVISPIPLVIREETNPAKEYIENGKSKASLSDLDGSVSAKIELDGGVQASEVQASHEEEAHSRVSKQWKPQSCGMPRSLQANRMVDKFHSNDALMWAPVHSQSKVEGAVEACQKSTPESATPVKIDNLVQNNSKGKRVEMERYVPKPVAKELAQQGSIQPVPFSASPAPEEAAGKALPDSARSANPPPTIYATGIVGSGVDVEEGDGTHNKQGKAHGTWRQRNFTEPSNEKSVHHGPSATSNPSKDI</sequence>
<dbReference type="InterPro" id="IPR038808">
    <property type="entry name" value="MOS1-like"/>
</dbReference>
<dbReference type="GO" id="GO:0040029">
    <property type="term" value="P:epigenetic regulation of gene expression"/>
    <property type="evidence" value="ECO:0007669"/>
    <property type="project" value="TreeGrafter"/>
</dbReference>
<proteinExistence type="predicted"/>
<name>A0AAD1YQQ2_9LAMI</name>
<reference evidence="2" key="1">
    <citation type="submission" date="2023-05" db="EMBL/GenBank/DDBJ databases">
        <authorList>
            <person name="Huff M."/>
        </authorList>
    </citation>
    <scope>NUCLEOTIDE SEQUENCE</scope>
</reference>